<protein>
    <submittedName>
        <fullName evidence="1">Uncharacterized protein</fullName>
    </submittedName>
</protein>
<evidence type="ECO:0000313" key="2">
    <source>
        <dbReference type="Proteomes" id="UP000314982"/>
    </source>
</evidence>
<accession>A0A4W5L1X3</accession>
<keyword evidence="2" id="KW-1185">Reference proteome</keyword>
<proteinExistence type="predicted"/>
<organism evidence="1 2">
    <name type="scientific">Hucho hucho</name>
    <name type="common">huchen</name>
    <dbReference type="NCBI Taxonomy" id="62062"/>
    <lineage>
        <taxon>Eukaryota</taxon>
        <taxon>Metazoa</taxon>
        <taxon>Chordata</taxon>
        <taxon>Craniata</taxon>
        <taxon>Vertebrata</taxon>
        <taxon>Euteleostomi</taxon>
        <taxon>Actinopterygii</taxon>
        <taxon>Neopterygii</taxon>
        <taxon>Teleostei</taxon>
        <taxon>Protacanthopterygii</taxon>
        <taxon>Salmoniformes</taxon>
        <taxon>Salmonidae</taxon>
        <taxon>Salmoninae</taxon>
        <taxon>Hucho</taxon>
    </lineage>
</organism>
<name>A0A4W5L1X3_9TELE</name>
<dbReference type="STRING" id="62062.ENSHHUP00000018199"/>
<evidence type="ECO:0000313" key="1">
    <source>
        <dbReference type="Ensembl" id="ENSHHUP00000018199.1"/>
    </source>
</evidence>
<dbReference type="AlphaFoldDB" id="A0A4W5L1X3"/>
<dbReference type="GeneTree" id="ENSGT00940000162501"/>
<dbReference type="Ensembl" id="ENSHHUT00000018856.1">
    <property type="protein sequence ID" value="ENSHHUP00000018199.1"/>
    <property type="gene ID" value="ENSHHUG00000011352.1"/>
</dbReference>
<reference evidence="2" key="1">
    <citation type="submission" date="2018-06" db="EMBL/GenBank/DDBJ databases">
        <title>Genome assembly of Danube salmon.</title>
        <authorList>
            <person name="Macqueen D.J."/>
            <person name="Gundappa M.K."/>
        </authorList>
    </citation>
    <scope>NUCLEOTIDE SEQUENCE [LARGE SCALE GENOMIC DNA]</scope>
</reference>
<reference evidence="1" key="3">
    <citation type="submission" date="2025-09" db="UniProtKB">
        <authorList>
            <consortium name="Ensembl"/>
        </authorList>
    </citation>
    <scope>IDENTIFICATION</scope>
</reference>
<sequence>MLLDAVYLQAGARVQCSARAVSTAGRGGLGLTSPLVEVSKEEGLCPPHTPGAIGAEPFSAKIRYTGPDDPQHPNLIRLTITMPHVDGT</sequence>
<dbReference type="Proteomes" id="UP000314982">
    <property type="component" value="Unassembled WGS sequence"/>
</dbReference>
<reference evidence="1" key="2">
    <citation type="submission" date="2025-08" db="UniProtKB">
        <authorList>
            <consortium name="Ensembl"/>
        </authorList>
    </citation>
    <scope>IDENTIFICATION</scope>
</reference>